<comment type="function">
    <text evidence="9">Ligand for members of the frizzled family of seven transmembrane receptors.</text>
</comment>
<dbReference type="OrthoDB" id="5945655at2759"/>
<dbReference type="PANTHER" id="PTHR12027:SF102">
    <property type="entry name" value="PROTEIN WNT"/>
    <property type="match status" value="1"/>
</dbReference>
<evidence type="ECO:0000256" key="10">
    <source>
        <dbReference type="SAM" id="SignalP"/>
    </source>
</evidence>
<keyword evidence="4" id="KW-0964">Secreted</keyword>
<evidence type="ECO:0000313" key="12">
    <source>
        <dbReference type="Proteomes" id="UP000242188"/>
    </source>
</evidence>
<keyword evidence="10" id="KW-0732">Signal</keyword>
<dbReference type="CDD" id="cd19343">
    <property type="entry name" value="Wnt_Wnt11"/>
    <property type="match status" value="1"/>
</dbReference>
<dbReference type="SMART" id="SM00097">
    <property type="entry name" value="WNT1"/>
    <property type="match status" value="1"/>
</dbReference>
<keyword evidence="7" id="KW-1015">Disulfide bond</keyword>
<evidence type="ECO:0000256" key="1">
    <source>
        <dbReference type="ARBA" id="ARBA00004498"/>
    </source>
</evidence>
<evidence type="ECO:0000256" key="9">
    <source>
        <dbReference type="RuleBase" id="RU003500"/>
    </source>
</evidence>
<keyword evidence="8" id="KW-0449">Lipoprotein</keyword>
<dbReference type="FunFam" id="3.30.2460.20:FF:000001">
    <property type="entry name" value="Wnt homolog"/>
    <property type="match status" value="1"/>
</dbReference>
<comment type="caution">
    <text evidence="11">The sequence shown here is derived from an EMBL/GenBank/DDBJ whole genome shotgun (WGS) entry which is preliminary data.</text>
</comment>
<dbReference type="PANTHER" id="PTHR12027">
    <property type="entry name" value="WNT RELATED"/>
    <property type="match status" value="1"/>
</dbReference>
<feature type="signal peptide" evidence="10">
    <location>
        <begin position="1"/>
        <end position="18"/>
    </location>
</feature>
<evidence type="ECO:0000256" key="8">
    <source>
        <dbReference type="ARBA" id="ARBA00023288"/>
    </source>
</evidence>
<reference evidence="11 12" key="1">
    <citation type="journal article" date="2017" name="Nat. Ecol. Evol.">
        <title>Scallop genome provides insights into evolution of bilaterian karyotype and development.</title>
        <authorList>
            <person name="Wang S."/>
            <person name="Zhang J."/>
            <person name="Jiao W."/>
            <person name="Li J."/>
            <person name="Xun X."/>
            <person name="Sun Y."/>
            <person name="Guo X."/>
            <person name="Huan P."/>
            <person name="Dong B."/>
            <person name="Zhang L."/>
            <person name="Hu X."/>
            <person name="Sun X."/>
            <person name="Wang J."/>
            <person name="Zhao C."/>
            <person name="Wang Y."/>
            <person name="Wang D."/>
            <person name="Huang X."/>
            <person name="Wang R."/>
            <person name="Lv J."/>
            <person name="Li Y."/>
            <person name="Zhang Z."/>
            <person name="Liu B."/>
            <person name="Lu W."/>
            <person name="Hui Y."/>
            <person name="Liang J."/>
            <person name="Zhou Z."/>
            <person name="Hou R."/>
            <person name="Li X."/>
            <person name="Liu Y."/>
            <person name="Li H."/>
            <person name="Ning X."/>
            <person name="Lin Y."/>
            <person name="Zhao L."/>
            <person name="Xing Q."/>
            <person name="Dou J."/>
            <person name="Li Y."/>
            <person name="Mao J."/>
            <person name="Guo H."/>
            <person name="Dou H."/>
            <person name="Li T."/>
            <person name="Mu C."/>
            <person name="Jiang W."/>
            <person name="Fu Q."/>
            <person name="Fu X."/>
            <person name="Miao Y."/>
            <person name="Liu J."/>
            <person name="Yu Q."/>
            <person name="Li R."/>
            <person name="Liao H."/>
            <person name="Li X."/>
            <person name="Kong Y."/>
            <person name="Jiang Z."/>
            <person name="Chourrout D."/>
            <person name="Li R."/>
            <person name="Bao Z."/>
        </authorList>
    </citation>
    <scope>NUCLEOTIDE SEQUENCE [LARGE SCALE GENOMIC DNA]</scope>
    <source>
        <strain evidence="11 12">PY_sf001</strain>
    </source>
</reference>
<dbReference type="GO" id="GO:0005125">
    <property type="term" value="F:cytokine activity"/>
    <property type="evidence" value="ECO:0007669"/>
    <property type="project" value="TreeGrafter"/>
</dbReference>
<protein>
    <recommendedName>
        <fullName evidence="9">Protein Wnt</fullName>
    </recommendedName>
</protein>
<evidence type="ECO:0000256" key="2">
    <source>
        <dbReference type="ARBA" id="ARBA00005683"/>
    </source>
</evidence>
<dbReference type="PROSITE" id="PS00246">
    <property type="entry name" value="WNT1"/>
    <property type="match status" value="1"/>
</dbReference>
<evidence type="ECO:0000256" key="3">
    <source>
        <dbReference type="ARBA" id="ARBA00022473"/>
    </source>
</evidence>
<keyword evidence="6 9" id="KW-0879">Wnt signaling pathway</keyword>
<keyword evidence="3 9" id="KW-0217">Developmental protein</keyword>
<keyword evidence="5" id="KW-0272">Extracellular matrix</keyword>
<dbReference type="GO" id="GO:0005109">
    <property type="term" value="F:frizzled binding"/>
    <property type="evidence" value="ECO:0007669"/>
    <property type="project" value="TreeGrafter"/>
</dbReference>
<dbReference type="AlphaFoldDB" id="A0A210QK04"/>
<organism evidence="11 12">
    <name type="scientific">Mizuhopecten yessoensis</name>
    <name type="common">Japanese scallop</name>
    <name type="synonym">Patinopecten yessoensis</name>
    <dbReference type="NCBI Taxonomy" id="6573"/>
    <lineage>
        <taxon>Eukaryota</taxon>
        <taxon>Metazoa</taxon>
        <taxon>Spiralia</taxon>
        <taxon>Lophotrochozoa</taxon>
        <taxon>Mollusca</taxon>
        <taxon>Bivalvia</taxon>
        <taxon>Autobranchia</taxon>
        <taxon>Pteriomorphia</taxon>
        <taxon>Pectinida</taxon>
        <taxon>Pectinoidea</taxon>
        <taxon>Pectinidae</taxon>
        <taxon>Mizuhopecten</taxon>
    </lineage>
</organism>
<dbReference type="GO" id="GO:0030182">
    <property type="term" value="P:neuron differentiation"/>
    <property type="evidence" value="ECO:0007669"/>
    <property type="project" value="TreeGrafter"/>
</dbReference>
<evidence type="ECO:0000256" key="4">
    <source>
        <dbReference type="ARBA" id="ARBA00022525"/>
    </source>
</evidence>
<dbReference type="InterPro" id="IPR043158">
    <property type="entry name" value="Wnt_C"/>
</dbReference>
<name>A0A210QK04_MIZYE</name>
<keyword evidence="12" id="KW-1185">Reference proteome</keyword>
<gene>
    <name evidence="11" type="ORF">KP79_PYT20656</name>
</gene>
<dbReference type="Gene3D" id="3.30.2460.20">
    <property type="match status" value="1"/>
</dbReference>
<dbReference type="EMBL" id="NEDP02003256">
    <property type="protein sequence ID" value="OWF49080.1"/>
    <property type="molecule type" value="Genomic_DNA"/>
</dbReference>
<evidence type="ECO:0000256" key="7">
    <source>
        <dbReference type="ARBA" id="ARBA00023157"/>
    </source>
</evidence>
<dbReference type="GO" id="GO:0005615">
    <property type="term" value="C:extracellular space"/>
    <property type="evidence" value="ECO:0007669"/>
    <property type="project" value="TreeGrafter"/>
</dbReference>
<feature type="chain" id="PRO_5012645683" description="Protein Wnt" evidence="10">
    <location>
        <begin position="19"/>
        <end position="353"/>
    </location>
</feature>
<dbReference type="GO" id="GO:0045165">
    <property type="term" value="P:cell fate commitment"/>
    <property type="evidence" value="ECO:0007669"/>
    <property type="project" value="TreeGrafter"/>
</dbReference>
<dbReference type="InterPro" id="IPR018161">
    <property type="entry name" value="Wnt_CS"/>
</dbReference>
<evidence type="ECO:0000256" key="6">
    <source>
        <dbReference type="ARBA" id="ARBA00022687"/>
    </source>
</evidence>
<comment type="similarity">
    <text evidence="2 9">Belongs to the Wnt family.</text>
</comment>
<sequence length="353" mass="39292">MILGQWINCILLLFLVWADCGLSVKWLALYQSKQKPWQGNQNCSKAFGMVKRQIKICKQNLDLMGTVSHAAILTKDTCESQFSDRRWNCSSIQKAPRLTRDLVRGTREQAYLYAISSASLVHSVARACSIGVTTKCSCGALPNSPPHGEFKWGGCGDDVKFGLYLSESFTDASLSKRGKIRTSKKAQMNRHNNAAGRKIVSDSLTMACKCHGVSGSCSIKTCWKALPDFSAIGSILKQRYTSAVEVKRKRRKGVKVFLPQNPKISSITKDSLLYYTKSPDYCSPDPKTGSVGTKGRVCERNGDGWGGCDTMCCGRGFKSFSIEITERCECKYYWCCYVKCKTCRKTLHLNTCQ</sequence>
<evidence type="ECO:0000256" key="5">
    <source>
        <dbReference type="ARBA" id="ARBA00022530"/>
    </source>
</evidence>
<dbReference type="PRINTS" id="PR01349">
    <property type="entry name" value="WNTPROTEIN"/>
</dbReference>
<dbReference type="STRING" id="6573.A0A210QK04"/>
<dbReference type="GO" id="GO:0060070">
    <property type="term" value="P:canonical Wnt signaling pathway"/>
    <property type="evidence" value="ECO:0007669"/>
    <property type="project" value="TreeGrafter"/>
</dbReference>
<proteinExistence type="inferred from homology"/>
<comment type="subcellular location">
    <subcellularLocation>
        <location evidence="1 9">Secreted</location>
        <location evidence="1 9">Extracellular space</location>
        <location evidence="1 9">Extracellular matrix</location>
    </subcellularLocation>
</comment>
<accession>A0A210QK04</accession>
<evidence type="ECO:0000313" key="11">
    <source>
        <dbReference type="EMBL" id="OWF49080.1"/>
    </source>
</evidence>
<dbReference type="InterPro" id="IPR005817">
    <property type="entry name" value="Wnt"/>
</dbReference>
<dbReference type="Pfam" id="PF00110">
    <property type="entry name" value="wnt"/>
    <property type="match status" value="1"/>
</dbReference>
<dbReference type="Proteomes" id="UP000242188">
    <property type="component" value="Unassembled WGS sequence"/>
</dbReference>